<dbReference type="GO" id="GO:0009904">
    <property type="term" value="P:chloroplast accumulation movement"/>
    <property type="evidence" value="ECO:0007669"/>
    <property type="project" value="TreeGrafter"/>
</dbReference>
<evidence type="ECO:0000256" key="1">
    <source>
        <dbReference type="ARBA" id="ARBA00005485"/>
    </source>
</evidence>
<name>A0A2U1M0A0_ARTAN</name>
<evidence type="ECO:0000313" key="4">
    <source>
        <dbReference type="Proteomes" id="UP000245207"/>
    </source>
</evidence>
<dbReference type="OrthoDB" id="4585693at2759"/>
<accession>A0A2U1M0A0</accession>
<proteinExistence type="inferred from homology"/>
<gene>
    <name evidence="3" type="ORF">CTI12_AA429970</name>
</gene>
<evidence type="ECO:0000313" key="3">
    <source>
        <dbReference type="EMBL" id="PWA54640.1"/>
    </source>
</evidence>
<keyword evidence="4" id="KW-1185">Reference proteome</keyword>
<dbReference type="PANTHER" id="PTHR32054">
    <property type="entry name" value="HEAVY CHAIN, PUTATIVE, EXPRESSED-RELATED-RELATED"/>
    <property type="match status" value="1"/>
</dbReference>
<comment type="caution">
    <text evidence="3">The sequence shown here is derived from an EMBL/GenBank/DDBJ whole genome shotgun (WGS) entry which is preliminary data.</text>
</comment>
<reference evidence="3 4" key="1">
    <citation type="journal article" date="2018" name="Mol. Plant">
        <title>The genome of Artemisia annua provides insight into the evolution of Asteraceae family and artemisinin biosynthesis.</title>
        <authorList>
            <person name="Shen Q."/>
            <person name="Zhang L."/>
            <person name="Liao Z."/>
            <person name="Wang S."/>
            <person name="Yan T."/>
            <person name="Shi P."/>
            <person name="Liu M."/>
            <person name="Fu X."/>
            <person name="Pan Q."/>
            <person name="Wang Y."/>
            <person name="Lv Z."/>
            <person name="Lu X."/>
            <person name="Zhang F."/>
            <person name="Jiang W."/>
            <person name="Ma Y."/>
            <person name="Chen M."/>
            <person name="Hao X."/>
            <person name="Li L."/>
            <person name="Tang Y."/>
            <person name="Lv G."/>
            <person name="Zhou Y."/>
            <person name="Sun X."/>
            <person name="Brodelius P.E."/>
            <person name="Rose J.K.C."/>
            <person name="Tang K."/>
        </authorList>
    </citation>
    <scope>NUCLEOTIDE SEQUENCE [LARGE SCALE GENOMIC DNA]</scope>
    <source>
        <strain evidence="4">cv. Huhao1</strain>
        <tissue evidence="3">Leaf</tissue>
    </source>
</reference>
<sequence>MRRAEIDTSAPFKSVKEAVALFGERVLGGEVYANKLKEIRNEGNEDEKNYVPVTIELEETKQRLEEAQEDRMLMATCLSSLQQELERTKYELEQLKENSRNNLDVKEDLKFIEDVTKFEVKSENTSHDVASGVEFQKKRYVTFANPPSVAQVMIQPCDTTPLERHPSLRKKKKKPLIPLIGGIFTRKKNTIQIRNEGNEDEKNYVPVTIELEETKQRLEEAQEDRMLMATCLSSLQQELERTKYELEQLKENSRNNLDVKEDLKFIEDVTKFEVKSENTSHDVASGVEFQKKRYVTFANPPSVAQVMIQPCDTTPLERHPSLRKKKKKPLIPLIGGIFTRKKNTIQV</sequence>
<dbReference type="EMBL" id="PKPP01007007">
    <property type="protein sequence ID" value="PWA54640.1"/>
    <property type="molecule type" value="Genomic_DNA"/>
</dbReference>
<dbReference type="GO" id="GO:0005829">
    <property type="term" value="C:cytosol"/>
    <property type="evidence" value="ECO:0007669"/>
    <property type="project" value="TreeGrafter"/>
</dbReference>
<comment type="similarity">
    <text evidence="1">Belongs to the WEB family.</text>
</comment>
<dbReference type="GO" id="GO:0009903">
    <property type="term" value="P:chloroplast avoidance movement"/>
    <property type="evidence" value="ECO:0007669"/>
    <property type="project" value="TreeGrafter"/>
</dbReference>
<keyword evidence="2" id="KW-0175">Coiled coil</keyword>
<organism evidence="3 4">
    <name type="scientific">Artemisia annua</name>
    <name type="common">Sweet wormwood</name>
    <dbReference type="NCBI Taxonomy" id="35608"/>
    <lineage>
        <taxon>Eukaryota</taxon>
        <taxon>Viridiplantae</taxon>
        <taxon>Streptophyta</taxon>
        <taxon>Embryophyta</taxon>
        <taxon>Tracheophyta</taxon>
        <taxon>Spermatophyta</taxon>
        <taxon>Magnoliopsida</taxon>
        <taxon>eudicotyledons</taxon>
        <taxon>Gunneridae</taxon>
        <taxon>Pentapetalae</taxon>
        <taxon>asterids</taxon>
        <taxon>campanulids</taxon>
        <taxon>Asterales</taxon>
        <taxon>Asteraceae</taxon>
        <taxon>Asteroideae</taxon>
        <taxon>Anthemideae</taxon>
        <taxon>Artemisiinae</taxon>
        <taxon>Artemisia</taxon>
    </lineage>
</organism>
<dbReference type="PANTHER" id="PTHR32054:SF9">
    <property type="entry name" value="OS04G0116200 PROTEIN"/>
    <property type="match status" value="1"/>
</dbReference>
<evidence type="ECO:0000256" key="2">
    <source>
        <dbReference type="ARBA" id="ARBA00023054"/>
    </source>
</evidence>
<dbReference type="STRING" id="35608.A0A2U1M0A0"/>
<dbReference type="AlphaFoldDB" id="A0A2U1M0A0"/>
<evidence type="ECO:0008006" key="5">
    <source>
        <dbReference type="Google" id="ProtNLM"/>
    </source>
</evidence>
<protein>
    <recommendedName>
        <fullName evidence="5">WEB family protein</fullName>
    </recommendedName>
</protein>
<dbReference type="Proteomes" id="UP000245207">
    <property type="component" value="Unassembled WGS sequence"/>
</dbReference>